<dbReference type="Proteomes" id="UP000245728">
    <property type="component" value="Chromosome"/>
</dbReference>
<feature type="chain" id="PRO_5015503175" evidence="1">
    <location>
        <begin position="21"/>
        <end position="153"/>
    </location>
</feature>
<evidence type="ECO:0000256" key="1">
    <source>
        <dbReference type="SAM" id="SignalP"/>
    </source>
</evidence>
<evidence type="ECO:0000313" key="3">
    <source>
        <dbReference type="Proteomes" id="UP000245728"/>
    </source>
</evidence>
<reference evidence="2 3" key="1">
    <citation type="submission" date="2018-05" db="EMBL/GenBank/DDBJ databases">
        <title>Salinimonas sp. HMF8227 Genome sequencing and assembly.</title>
        <authorList>
            <person name="Kang H."/>
            <person name="Kang J."/>
            <person name="Cha I."/>
            <person name="Kim H."/>
            <person name="Joh K."/>
        </authorList>
    </citation>
    <scope>NUCLEOTIDE SEQUENCE [LARGE SCALE GENOMIC DNA]</scope>
    <source>
        <strain evidence="2 3">HMF8227</strain>
    </source>
</reference>
<sequence length="153" mass="17236">MLWRIGLMLLVMLQSGCSLLPQSSPEAGSGLSVDAPAPSDYYLYLKGLSSQQLAEEAQRTDLSLEQQILTRVVADIEVVGKPALTALLYRWKQSEAPKTGMMMLLMNLHHQMMEKAADNQELWQRNAELEQLLHQLKEIETHIQSRDNTTDDG</sequence>
<feature type="signal peptide" evidence="1">
    <location>
        <begin position="1"/>
        <end position="20"/>
    </location>
</feature>
<keyword evidence="3" id="KW-1185">Reference proteome</keyword>
<protein>
    <submittedName>
        <fullName evidence="2">Uncharacterized protein</fullName>
    </submittedName>
</protein>
<gene>
    <name evidence="2" type="ORF">HMF8227_00346</name>
</gene>
<dbReference type="KEGG" id="salh:HMF8227_00346"/>
<proteinExistence type="predicted"/>
<accession>A0A2S2DZY7</accession>
<dbReference type="EMBL" id="CP029347">
    <property type="protein sequence ID" value="AWL10852.1"/>
    <property type="molecule type" value="Genomic_DNA"/>
</dbReference>
<organism evidence="2 3">
    <name type="scientific">Saliniradius amylolyticus</name>
    <dbReference type="NCBI Taxonomy" id="2183582"/>
    <lineage>
        <taxon>Bacteria</taxon>
        <taxon>Pseudomonadati</taxon>
        <taxon>Pseudomonadota</taxon>
        <taxon>Gammaproteobacteria</taxon>
        <taxon>Alteromonadales</taxon>
        <taxon>Alteromonadaceae</taxon>
        <taxon>Saliniradius</taxon>
    </lineage>
</organism>
<name>A0A2S2DZY7_9ALTE</name>
<dbReference type="AlphaFoldDB" id="A0A2S2DZY7"/>
<evidence type="ECO:0000313" key="2">
    <source>
        <dbReference type="EMBL" id="AWL10852.1"/>
    </source>
</evidence>
<keyword evidence="1" id="KW-0732">Signal</keyword>